<evidence type="ECO:0000256" key="1">
    <source>
        <dbReference type="SAM" id="MobiDB-lite"/>
    </source>
</evidence>
<protein>
    <submittedName>
        <fullName evidence="2">Uncharacterized protein</fullName>
    </submittedName>
</protein>
<comment type="caution">
    <text evidence="2">The sequence shown here is derived from an EMBL/GenBank/DDBJ whole genome shotgun (WGS) entry which is preliminary data.</text>
</comment>
<accession>A0A395IEW9</accession>
<dbReference type="EMBL" id="QKRW01000070">
    <property type="protein sequence ID" value="RAL58750.1"/>
    <property type="molecule type" value="Genomic_DNA"/>
</dbReference>
<feature type="compositionally biased region" description="Basic and acidic residues" evidence="1">
    <location>
        <begin position="107"/>
        <end position="117"/>
    </location>
</feature>
<dbReference type="AlphaFoldDB" id="A0A395IEW9"/>
<proteinExistence type="predicted"/>
<reference evidence="2 3" key="1">
    <citation type="submission" date="2018-06" db="EMBL/GenBank/DDBJ databases">
        <title>Genome Sequence of the Brown Rot Fungal Pathogen Monilinia fructigena.</title>
        <authorList>
            <person name="Landi L."/>
            <person name="De Miccolis Angelini R.M."/>
            <person name="Pollastro S."/>
            <person name="Abate D."/>
            <person name="Faretra F."/>
            <person name="Romanazzi G."/>
        </authorList>
    </citation>
    <scope>NUCLEOTIDE SEQUENCE [LARGE SCALE GENOMIC DNA]</scope>
    <source>
        <strain evidence="2 3">Mfrg269</strain>
    </source>
</reference>
<dbReference type="Proteomes" id="UP000249056">
    <property type="component" value="Unassembled WGS sequence"/>
</dbReference>
<keyword evidence="3" id="KW-1185">Reference proteome</keyword>
<evidence type="ECO:0000313" key="2">
    <source>
        <dbReference type="EMBL" id="RAL58750.1"/>
    </source>
</evidence>
<sequence length="176" mass="19161">MITGTSQADCAVLIIAAGLVSSRLVSQGAKLVSTLFCLHPWCQATHRCHQQDGHHQVVRGSLPEIKETSLSRRSVTPKDRSFRSISGFNGDNMIDNPPTAHGTGLGEEAKGEATERPSRGLSMLLTLPQADKLPSPTPRCLQDWWYWQVPVGRVEPVHKAGMVVTFAQLVSPLSQV</sequence>
<evidence type="ECO:0000313" key="3">
    <source>
        <dbReference type="Proteomes" id="UP000249056"/>
    </source>
</evidence>
<gene>
    <name evidence="2" type="ORF">DID88_003056</name>
</gene>
<name>A0A395IEW9_9HELO</name>
<feature type="region of interest" description="Disordered" evidence="1">
    <location>
        <begin position="86"/>
        <end position="117"/>
    </location>
</feature>
<organism evidence="2 3">
    <name type="scientific">Monilinia fructigena</name>
    <dbReference type="NCBI Taxonomy" id="38457"/>
    <lineage>
        <taxon>Eukaryota</taxon>
        <taxon>Fungi</taxon>
        <taxon>Dikarya</taxon>
        <taxon>Ascomycota</taxon>
        <taxon>Pezizomycotina</taxon>
        <taxon>Leotiomycetes</taxon>
        <taxon>Helotiales</taxon>
        <taxon>Sclerotiniaceae</taxon>
        <taxon>Monilinia</taxon>
    </lineage>
</organism>
<dbReference type="OrthoDB" id="342024at2759"/>